<dbReference type="Proteomes" id="UP000016933">
    <property type="component" value="Unassembled WGS sequence"/>
</dbReference>
<reference evidence="3 4" key="2">
    <citation type="journal article" date="2012" name="PLoS Pathog.">
        <title>Diverse lifestyles and strategies of plant pathogenesis encoded in the genomes of eighteen Dothideomycetes fungi.</title>
        <authorList>
            <person name="Ohm R.A."/>
            <person name="Feau N."/>
            <person name="Henrissat B."/>
            <person name="Schoch C.L."/>
            <person name="Horwitz B.A."/>
            <person name="Barry K.W."/>
            <person name="Condon B.J."/>
            <person name="Copeland A.C."/>
            <person name="Dhillon B."/>
            <person name="Glaser F."/>
            <person name="Hesse C.N."/>
            <person name="Kosti I."/>
            <person name="LaButti K."/>
            <person name="Lindquist E.A."/>
            <person name="Lucas S."/>
            <person name="Salamov A.A."/>
            <person name="Bradshaw R.E."/>
            <person name="Ciuffetti L."/>
            <person name="Hamelin R.C."/>
            <person name="Kema G.H.J."/>
            <person name="Lawrence C."/>
            <person name="Scott J.A."/>
            <person name="Spatafora J.W."/>
            <person name="Turgeon B.G."/>
            <person name="de Wit P.J.G.M."/>
            <person name="Zhong S."/>
            <person name="Goodwin S.B."/>
            <person name="Grigoriev I.V."/>
        </authorList>
    </citation>
    <scope>NUCLEOTIDE SEQUENCE [LARGE SCALE GENOMIC DNA]</scope>
    <source>
        <strain evidence="4">NZE10 / CBS 128990</strain>
    </source>
</reference>
<sequence>MTNTNLQPLFLLPLDTLDSGTKDVPRLRDHDTAQCIGASKSPVFVERSDPEDKDMKYSASHGKAYTSSDIDYTIKVEVKGLKPYPWIHYQSTICGSNNKSPVGRTKTAPARIKIQKDIAAYVVLQGDSMCEYATSSPSYSRAVRREREIFMLYDNRTRLATSVQSHRNQRKMNVIRAYFERMPIRQVDMTNNLRICTSFSMRIMFDLIVLDTRNYDPSIVHLNWDEDYTPKIMGNDAGRTIMGSNQDNWSYVSLKRSEPAWRIIGPIVVFSTINHCSAGDAHLNRLADLTWLEEKDYDHETGAGAAGVGFAGTAVSSTTFRGAQYTCMSCNDQSRNLVADNPELQWQASCLSGYYETQNQQEGTAGATRLTKPVGSETGVRNDALQRKETTVICLALDTHAGRWFQHHENPLETSRNLL</sequence>
<dbReference type="Gene3D" id="2.60.40.380">
    <property type="entry name" value="Purple acid phosphatase-like, N-terminal"/>
    <property type="match status" value="1"/>
</dbReference>
<dbReference type="AlphaFoldDB" id="N1PNM2"/>
<accession>N1PNM2</accession>
<protein>
    <submittedName>
        <fullName evidence="3">Uncharacterized protein</fullName>
    </submittedName>
</protein>
<evidence type="ECO:0000313" key="4">
    <source>
        <dbReference type="Proteomes" id="UP000016933"/>
    </source>
</evidence>
<dbReference type="InterPro" id="IPR018946">
    <property type="entry name" value="PhoD-like_MPP"/>
</dbReference>
<dbReference type="InterPro" id="IPR038607">
    <property type="entry name" value="PhoD-like_sf"/>
</dbReference>
<feature type="domain" description="PhoD-like phosphatase metallophosphatase" evidence="1">
    <location>
        <begin position="163"/>
        <end position="274"/>
    </location>
</feature>
<dbReference type="InterPro" id="IPR052900">
    <property type="entry name" value="Phospholipid_Metab_Enz"/>
</dbReference>
<dbReference type="eggNOG" id="ENOG502QU5W">
    <property type="taxonomic scope" value="Eukaryota"/>
</dbReference>
<name>N1PNM2_DOTSN</name>
<reference evidence="4" key="1">
    <citation type="journal article" date="2012" name="PLoS Genet.">
        <title>The genomes of the fungal plant pathogens Cladosporium fulvum and Dothistroma septosporum reveal adaptation to different hosts and lifestyles but also signatures of common ancestry.</title>
        <authorList>
            <person name="de Wit P.J.G.M."/>
            <person name="van der Burgt A."/>
            <person name="Oekmen B."/>
            <person name="Stergiopoulos I."/>
            <person name="Abd-Elsalam K.A."/>
            <person name="Aerts A.L."/>
            <person name="Bahkali A.H."/>
            <person name="Beenen H.G."/>
            <person name="Chettri P."/>
            <person name="Cox M.P."/>
            <person name="Datema E."/>
            <person name="de Vries R.P."/>
            <person name="Dhillon B."/>
            <person name="Ganley A.R."/>
            <person name="Griffiths S.A."/>
            <person name="Guo Y."/>
            <person name="Hamelin R.C."/>
            <person name="Henrissat B."/>
            <person name="Kabir M.S."/>
            <person name="Jashni M.K."/>
            <person name="Kema G."/>
            <person name="Klaubauf S."/>
            <person name="Lapidus A."/>
            <person name="Levasseur A."/>
            <person name="Lindquist E."/>
            <person name="Mehrabi R."/>
            <person name="Ohm R.A."/>
            <person name="Owen T.J."/>
            <person name="Salamov A."/>
            <person name="Schwelm A."/>
            <person name="Schijlen E."/>
            <person name="Sun H."/>
            <person name="van den Burg H.A."/>
            <person name="van Ham R.C.H.J."/>
            <person name="Zhang S."/>
            <person name="Goodwin S.B."/>
            <person name="Grigoriev I.V."/>
            <person name="Collemare J."/>
            <person name="Bradshaw R.E."/>
        </authorList>
    </citation>
    <scope>NUCLEOTIDE SEQUENCE [LARGE SCALE GENOMIC DNA]</scope>
    <source>
        <strain evidence="4">NZE10 / CBS 128990</strain>
    </source>
</reference>
<dbReference type="Pfam" id="PF09423">
    <property type="entry name" value="PhoD"/>
    <property type="match status" value="1"/>
</dbReference>
<dbReference type="STRING" id="675120.N1PNM2"/>
<gene>
    <name evidence="3" type="ORF">DOTSEDRAFT_61607</name>
</gene>
<dbReference type="Pfam" id="PF16655">
    <property type="entry name" value="PhoD_N"/>
    <property type="match status" value="1"/>
</dbReference>
<feature type="domain" description="Phospholipase D N-terminal" evidence="2">
    <location>
        <begin position="50"/>
        <end position="107"/>
    </location>
</feature>
<dbReference type="PANTHER" id="PTHR43606:SF8">
    <property type="entry name" value="ALKALINE PHOSPHATASE"/>
    <property type="match status" value="1"/>
</dbReference>
<evidence type="ECO:0000259" key="1">
    <source>
        <dbReference type="Pfam" id="PF09423"/>
    </source>
</evidence>
<dbReference type="Gene3D" id="3.60.21.70">
    <property type="entry name" value="PhoD-like phosphatase"/>
    <property type="match status" value="2"/>
</dbReference>
<proteinExistence type="predicted"/>
<dbReference type="HOGENOM" id="CLU_655557_0_0_1"/>
<evidence type="ECO:0000259" key="2">
    <source>
        <dbReference type="Pfam" id="PF16655"/>
    </source>
</evidence>
<keyword evidence="4" id="KW-1185">Reference proteome</keyword>
<dbReference type="PANTHER" id="PTHR43606">
    <property type="entry name" value="PHOSPHATASE, PUTATIVE (AFU_ORTHOLOGUE AFUA_6G08710)-RELATED"/>
    <property type="match status" value="1"/>
</dbReference>
<dbReference type="EMBL" id="KB446538">
    <property type="protein sequence ID" value="EME45002.1"/>
    <property type="molecule type" value="Genomic_DNA"/>
</dbReference>
<dbReference type="InterPro" id="IPR032093">
    <property type="entry name" value="PhoD_N"/>
</dbReference>
<evidence type="ECO:0000313" key="3">
    <source>
        <dbReference type="EMBL" id="EME45002.1"/>
    </source>
</evidence>
<dbReference type="OrthoDB" id="9992270at2759"/>
<organism evidence="3 4">
    <name type="scientific">Dothistroma septosporum (strain NZE10 / CBS 128990)</name>
    <name type="common">Red band needle blight fungus</name>
    <name type="synonym">Mycosphaerella pini</name>
    <dbReference type="NCBI Taxonomy" id="675120"/>
    <lineage>
        <taxon>Eukaryota</taxon>
        <taxon>Fungi</taxon>
        <taxon>Dikarya</taxon>
        <taxon>Ascomycota</taxon>
        <taxon>Pezizomycotina</taxon>
        <taxon>Dothideomycetes</taxon>
        <taxon>Dothideomycetidae</taxon>
        <taxon>Mycosphaerellales</taxon>
        <taxon>Mycosphaerellaceae</taxon>
        <taxon>Dothistroma</taxon>
    </lineage>
</organism>